<dbReference type="EMBL" id="JAHLFU010000031">
    <property type="protein sequence ID" value="MBU3852561.1"/>
    <property type="molecule type" value="Genomic_DNA"/>
</dbReference>
<dbReference type="InterPro" id="IPR003594">
    <property type="entry name" value="HATPase_dom"/>
</dbReference>
<dbReference type="InterPro" id="IPR033405">
    <property type="entry name" value="DUF5112"/>
</dbReference>
<organism evidence="9 10">
    <name type="scientific">Candidatus Paraprevotella stercoravium</name>
    <dbReference type="NCBI Taxonomy" id="2838725"/>
    <lineage>
        <taxon>Bacteria</taxon>
        <taxon>Pseudomonadati</taxon>
        <taxon>Bacteroidota</taxon>
        <taxon>Bacteroidia</taxon>
        <taxon>Bacteroidales</taxon>
        <taxon>Prevotellaceae</taxon>
        <taxon>Paraprevotella</taxon>
    </lineage>
</organism>
<sequence length="1362" mass="159944">MQVDTLNAQAYLWRYKNLDSSLYYAQKAEQLAFSSGYGLTEAQLNKAFVYYFRMDFTRVEELVQQIYSHGNNQIELLGADVLMMRVCQRTSRNLMFYTYRNRALERIARIREEFDDLDKEEQSEATHTIASYHLTAAYYYYNMELLTQASEELAKVHEEDLEDDVPLHLRYMYLVGYTGSNLGVESREILLRKFDILFKAFATSRYYGYTYLEAYASWSISLIFINSYYRRILREERPGWYDYLYTQFMGWYDPTDSDDNKLAVLFAEKALKSFQTYGYQYMVVTLYQTLGFFAIVNKDYVQAEHYLHRAMDEINHYHQSYFDQLHISPLQMYVPGSTSPEDQRWLLDEDKYTVPEWIAKEREHLSVLYTVLGNSEAVAYNRNTYLDILEVIRQDRELESKYKELKEQTQSLNTVLMFVLLFVPIFLVAFFVYFRLWSLRARQQTEALRHTLEFCDTLSDPSVVCQKTITGNGWNKIENRIVQQVFQALSLWAKNTVEKLKSLDEEYQMICDERYLSERRIVQNKRKNIGKRAKVNLVYSVFPLIDRLLREIQKFRKEDYEDAQRLDYALELTDRINLYNEFLSRWIILNRGELSLHIETFALQDLLQVLQKKHYSFERKGLELFVPQTDLWVKADKALTLFMINTLMDNARKFTEHGGKVSVEVCDGEQYVEIAVCDTGEGMSEEDVKMILENKVYDSSRIGHKQNDSRKGQGFGLMNCKGIIEKYRKTNPIFQVCRFLIESELGKGSRFCFRLPKGIKRELMLLLFCLSFGLAGAHDSSVARERQGARGPQTLSVRIDPNIQKATAWTDSLYFANNDRAYEKAMAYSDSAFACINRFYARLYPKSTEHLFSYKPEFISIPLEVKWCQQHIPMDYTLLLELRNETAIAAMNLHDWGRYYYNNRVYTQLYKVLGQDASLAEYCVALEVSQNNIKTSIVLLVFASLVAMVGFYILYFRKRIAFQLNMQQITEINNTLYARFQDISQEEIPEKLQEMLDLLWHGFNEIHQVHGVRLLLLREDQSELVRLTSGEIPELFLVDELMERVVHTLEPVEQVSGFNVYPLYVCSSEGVTKPIGAVLLNVDRTSVQEADMLLDKFIIRCFSIILYQKILLVSREYENIDLARDECDRVRYEEDALYVQNQILDNCLSSIKHESMYYPSRIRQLLLKLQETADPAERRMMTANLEELIVFYRSIYSMLFQQAERQLNAINFRRRDFLATDLLAEALQLFAKMARKRRVEACVEVQSESCIIRGDEEMLLYLLENLFCAALDRNEHLSGTVFSLSLHDEGDFARFIFDDPRPIYSSAELEELFMPEGGGIPYLICKQIIREHDTYMNFCGCRINAEKTHAGARIWFTIPKKN</sequence>
<dbReference type="Pfam" id="PF17139">
    <property type="entry name" value="DUF5112"/>
    <property type="match status" value="1"/>
</dbReference>
<dbReference type="PANTHER" id="PTHR43711:SF31">
    <property type="entry name" value="HISTIDINE KINASE"/>
    <property type="match status" value="1"/>
</dbReference>
<keyword evidence="3" id="KW-0808">Transferase</keyword>
<dbReference type="InterPro" id="IPR033406">
    <property type="entry name" value="DUF5113"/>
</dbReference>
<evidence type="ECO:0000259" key="8">
    <source>
        <dbReference type="PROSITE" id="PS50109"/>
    </source>
</evidence>
<gene>
    <name evidence="9" type="ORF">H9789_01785</name>
</gene>
<dbReference type="Pfam" id="PF17140">
    <property type="entry name" value="DUF5113"/>
    <property type="match status" value="2"/>
</dbReference>
<dbReference type="PROSITE" id="PS50109">
    <property type="entry name" value="HIS_KIN"/>
    <property type="match status" value="1"/>
</dbReference>
<evidence type="ECO:0000256" key="5">
    <source>
        <dbReference type="ARBA" id="ARBA00023012"/>
    </source>
</evidence>
<dbReference type="PANTHER" id="PTHR43711">
    <property type="entry name" value="TWO-COMPONENT HISTIDINE KINASE"/>
    <property type="match status" value="1"/>
</dbReference>
<feature type="transmembrane region" description="Helical" evidence="7">
    <location>
        <begin position="937"/>
        <end position="956"/>
    </location>
</feature>
<dbReference type="SUPFAM" id="SSF55874">
    <property type="entry name" value="ATPase domain of HSP90 chaperone/DNA topoisomerase II/histidine kinase"/>
    <property type="match status" value="2"/>
</dbReference>
<feature type="coiled-coil region" evidence="6">
    <location>
        <begin position="388"/>
        <end position="415"/>
    </location>
</feature>
<keyword evidence="7" id="KW-1133">Transmembrane helix</keyword>
<evidence type="ECO:0000256" key="7">
    <source>
        <dbReference type="SAM" id="Phobius"/>
    </source>
</evidence>
<dbReference type="GO" id="GO:0000160">
    <property type="term" value="P:phosphorelay signal transduction system"/>
    <property type="evidence" value="ECO:0007669"/>
    <property type="project" value="UniProtKB-KW"/>
</dbReference>
<dbReference type="Gene3D" id="3.30.565.10">
    <property type="entry name" value="Histidine kinase-like ATPase, C-terminal domain"/>
    <property type="match status" value="2"/>
</dbReference>
<dbReference type="InterPro" id="IPR050736">
    <property type="entry name" value="Sensor_HK_Regulatory"/>
</dbReference>
<evidence type="ECO:0000256" key="4">
    <source>
        <dbReference type="ARBA" id="ARBA00022777"/>
    </source>
</evidence>
<evidence type="ECO:0000256" key="3">
    <source>
        <dbReference type="ARBA" id="ARBA00022679"/>
    </source>
</evidence>
<dbReference type="Pfam" id="PF02518">
    <property type="entry name" value="HATPase_c"/>
    <property type="match status" value="1"/>
</dbReference>
<feature type="transmembrane region" description="Helical" evidence="7">
    <location>
        <begin position="415"/>
        <end position="434"/>
    </location>
</feature>
<proteinExistence type="predicted"/>
<evidence type="ECO:0000313" key="9">
    <source>
        <dbReference type="EMBL" id="MBU3852561.1"/>
    </source>
</evidence>
<accession>A0A9E2P0Z6</accession>
<comment type="catalytic activity">
    <reaction evidence="1">
        <text>ATP + protein L-histidine = ADP + protein N-phospho-L-histidine.</text>
        <dbReference type="EC" id="2.7.13.3"/>
    </reaction>
</comment>
<keyword evidence="6" id="KW-0175">Coiled coil</keyword>
<dbReference type="GO" id="GO:0004673">
    <property type="term" value="F:protein histidine kinase activity"/>
    <property type="evidence" value="ECO:0007669"/>
    <property type="project" value="UniProtKB-EC"/>
</dbReference>
<name>A0A9E2P0Z6_9BACT</name>
<dbReference type="Proteomes" id="UP000823865">
    <property type="component" value="Unassembled WGS sequence"/>
</dbReference>
<keyword evidence="7" id="KW-0472">Membrane</keyword>
<keyword evidence="5" id="KW-0902">Two-component regulatory system</keyword>
<evidence type="ECO:0000256" key="1">
    <source>
        <dbReference type="ARBA" id="ARBA00000085"/>
    </source>
</evidence>
<feature type="domain" description="Histidine kinase" evidence="8">
    <location>
        <begin position="536"/>
        <end position="759"/>
    </location>
</feature>
<evidence type="ECO:0000256" key="2">
    <source>
        <dbReference type="ARBA" id="ARBA00012438"/>
    </source>
</evidence>
<dbReference type="InterPro" id="IPR005467">
    <property type="entry name" value="His_kinase_dom"/>
</dbReference>
<reference evidence="9" key="2">
    <citation type="submission" date="2021-04" db="EMBL/GenBank/DDBJ databases">
        <authorList>
            <person name="Gilroy R."/>
        </authorList>
    </citation>
    <scope>NUCLEOTIDE SEQUENCE</scope>
    <source>
        <strain evidence="9">G3-2149</strain>
    </source>
</reference>
<dbReference type="SMART" id="SM00387">
    <property type="entry name" value="HATPase_c"/>
    <property type="match status" value="2"/>
</dbReference>
<comment type="caution">
    <text evidence="9">The sequence shown here is derived from an EMBL/GenBank/DDBJ whole genome shotgun (WGS) entry which is preliminary data.</text>
</comment>
<dbReference type="EC" id="2.7.13.3" evidence="2"/>
<protein>
    <recommendedName>
        <fullName evidence="2">histidine kinase</fullName>
        <ecNumber evidence="2">2.7.13.3</ecNumber>
    </recommendedName>
</protein>
<keyword evidence="7" id="KW-0812">Transmembrane</keyword>
<evidence type="ECO:0000256" key="6">
    <source>
        <dbReference type="SAM" id="Coils"/>
    </source>
</evidence>
<evidence type="ECO:0000313" key="10">
    <source>
        <dbReference type="Proteomes" id="UP000823865"/>
    </source>
</evidence>
<reference evidence="9" key="1">
    <citation type="journal article" date="2021" name="PeerJ">
        <title>Extensive microbial diversity within the chicken gut microbiome revealed by metagenomics and culture.</title>
        <authorList>
            <person name="Gilroy R."/>
            <person name="Ravi A."/>
            <person name="Getino M."/>
            <person name="Pursley I."/>
            <person name="Horton D.L."/>
            <person name="Alikhan N.F."/>
            <person name="Baker D."/>
            <person name="Gharbi K."/>
            <person name="Hall N."/>
            <person name="Watson M."/>
            <person name="Adriaenssens E.M."/>
            <person name="Foster-Nyarko E."/>
            <person name="Jarju S."/>
            <person name="Secka A."/>
            <person name="Antonio M."/>
            <person name="Oren A."/>
            <person name="Chaudhuri R.R."/>
            <person name="La Ragione R."/>
            <person name="Hildebrand F."/>
            <person name="Pallen M.J."/>
        </authorList>
    </citation>
    <scope>NUCLEOTIDE SEQUENCE</scope>
    <source>
        <strain evidence="9">G3-2149</strain>
    </source>
</reference>
<dbReference type="InterPro" id="IPR036890">
    <property type="entry name" value="HATPase_C_sf"/>
</dbReference>
<keyword evidence="4" id="KW-0418">Kinase</keyword>